<dbReference type="SMART" id="SM00248">
    <property type="entry name" value="ANK"/>
    <property type="match status" value="11"/>
</dbReference>
<feature type="repeat" description="ANK" evidence="3">
    <location>
        <begin position="60"/>
        <end position="92"/>
    </location>
</feature>
<dbReference type="Gene3D" id="1.25.40.20">
    <property type="entry name" value="Ankyrin repeat-containing domain"/>
    <property type="match status" value="3"/>
</dbReference>
<dbReference type="AlphaFoldDB" id="A0ABD2Q6Z4"/>
<keyword evidence="6" id="KW-1185">Reference proteome</keyword>
<organism evidence="5 6">
    <name type="scientific">Cichlidogyrus casuarinus</name>
    <dbReference type="NCBI Taxonomy" id="1844966"/>
    <lineage>
        <taxon>Eukaryota</taxon>
        <taxon>Metazoa</taxon>
        <taxon>Spiralia</taxon>
        <taxon>Lophotrochozoa</taxon>
        <taxon>Platyhelminthes</taxon>
        <taxon>Monogenea</taxon>
        <taxon>Monopisthocotylea</taxon>
        <taxon>Dactylogyridea</taxon>
        <taxon>Ancyrocephalidae</taxon>
        <taxon>Cichlidogyrus</taxon>
    </lineage>
</organism>
<protein>
    <recommendedName>
        <fullName evidence="4">Death domain-containing protein</fullName>
    </recommendedName>
</protein>
<evidence type="ECO:0000256" key="1">
    <source>
        <dbReference type="ARBA" id="ARBA00022737"/>
    </source>
</evidence>
<dbReference type="InterPro" id="IPR000488">
    <property type="entry name" value="Death_dom"/>
</dbReference>
<dbReference type="PROSITE" id="PS50297">
    <property type="entry name" value="ANK_REP_REGION"/>
    <property type="match status" value="4"/>
</dbReference>
<reference evidence="5 6" key="1">
    <citation type="submission" date="2024-11" db="EMBL/GenBank/DDBJ databases">
        <title>Adaptive evolution of stress response genes in parasites aligns with host niche diversity.</title>
        <authorList>
            <person name="Hahn C."/>
            <person name="Resl P."/>
        </authorList>
    </citation>
    <scope>NUCLEOTIDE SEQUENCE [LARGE SCALE GENOMIC DNA]</scope>
    <source>
        <strain evidence="5">EGGRZ-B1_66</strain>
        <tissue evidence="5">Body</tissue>
    </source>
</reference>
<sequence>MDEGGPKRREDDCEMASAMEPEMNSKEEQMLFEAAKVNNILVISRVLKDDKCDINCRNNYGRTALIMAAARGSLDAVETLCELKANVELVDKFGMSALFWAAYYNHTEVAKYIILRDFNFNRRSKQGTTLAHICAKTGDKELLNLAIQRTKNIDLNAVDELGQTPFIIATSQGNLSMMEFLGQKRVNIVTTDKEGRNCLHYAAVEGQLDSIKFCMSVPCLKILQESTDEHGKTPLIIAIEMVNKRENGFEIVQELLRNQANPNFAGEQMRLFPLMEAAKVAREDVVALLLEYGADIELRNSSGNTALHVASLSGTATTARLLLKNGSDLEARNNRLQTPLHAAVEQSKLDTAEILLLAGARLDVVDKTAKTPLMLAARSLNNIMVDMIIKADRLRELDGEFCEKLSSYYTCAPKAVLYLDPADIRIAQEEEQISYVSSGGNSSEDFSDSKEDTVIDKSLMRKSRKKPPQVNKAKENVIPIDMQSSEEDKHSQTASLTKLFNPDKRGSLAQSLAKLFRTESVTSEVNEEKYKTSTYEPTLLNFFKTPAPSEVGGADPTLGRKPSIAATLVRLFKRGSLVPADEVAHQESTEEDSVALMKEESVIVQDEEDLEDEDENLNVWQSYFSESKSVEQKIVLDEDGSVTMENIESEVQAPTKISVGRQPSRRKSLLKKISLKSKFRCKSEQNPINDMEVLDEKGELDSCIEGHEAVMQELIMENGEKIAFIEENKVAKEQMDDAISSYRLSRSWRNYASQFEAFLYILAHKKLHKEDWRKLAHCWDFKEEHLIAIEFDDSKKKNAYKSHGYRVLVIWFHGLKSNTVPTDELRDALNSIGRKKMAMEIKSKLEAFDLKDNQRVFFRR</sequence>
<comment type="caution">
    <text evidence="5">The sequence shown here is derived from an EMBL/GenBank/DDBJ whole genome shotgun (WGS) entry which is preliminary data.</text>
</comment>
<evidence type="ECO:0000313" key="6">
    <source>
        <dbReference type="Proteomes" id="UP001626550"/>
    </source>
</evidence>
<evidence type="ECO:0000259" key="4">
    <source>
        <dbReference type="PROSITE" id="PS50017"/>
    </source>
</evidence>
<dbReference type="SUPFAM" id="SSF47986">
    <property type="entry name" value="DEATH domain"/>
    <property type="match status" value="1"/>
</dbReference>
<dbReference type="InterPro" id="IPR002110">
    <property type="entry name" value="Ankyrin_rpt"/>
</dbReference>
<evidence type="ECO:0000256" key="3">
    <source>
        <dbReference type="PROSITE-ProRule" id="PRU00023"/>
    </source>
</evidence>
<feature type="repeat" description="ANK" evidence="3">
    <location>
        <begin position="269"/>
        <end position="301"/>
    </location>
</feature>
<dbReference type="PRINTS" id="PR01415">
    <property type="entry name" value="ANKYRIN"/>
</dbReference>
<evidence type="ECO:0000256" key="2">
    <source>
        <dbReference type="ARBA" id="ARBA00023043"/>
    </source>
</evidence>
<dbReference type="EMBL" id="JBJKFK010000779">
    <property type="protein sequence ID" value="KAL3315310.1"/>
    <property type="molecule type" value="Genomic_DNA"/>
</dbReference>
<feature type="repeat" description="ANK" evidence="3">
    <location>
        <begin position="302"/>
        <end position="334"/>
    </location>
</feature>
<proteinExistence type="predicted"/>
<dbReference type="PANTHER" id="PTHR24173:SF74">
    <property type="entry name" value="ANKYRIN REPEAT DOMAIN-CONTAINING PROTEIN 16"/>
    <property type="match status" value="1"/>
</dbReference>
<feature type="domain" description="Death" evidence="4">
    <location>
        <begin position="770"/>
        <end position="845"/>
    </location>
</feature>
<dbReference type="Proteomes" id="UP001626550">
    <property type="component" value="Unassembled WGS sequence"/>
</dbReference>
<keyword evidence="2 3" id="KW-0040">ANK repeat</keyword>
<dbReference type="Pfam" id="PF00023">
    <property type="entry name" value="Ank"/>
    <property type="match status" value="1"/>
</dbReference>
<accession>A0ABD2Q6Z4</accession>
<dbReference type="InterPro" id="IPR036770">
    <property type="entry name" value="Ankyrin_rpt-contain_sf"/>
</dbReference>
<dbReference type="Gene3D" id="1.10.533.10">
    <property type="entry name" value="Death Domain, Fas"/>
    <property type="match status" value="1"/>
</dbReference>
<dbReference type="PROSITE" id="PS50088">
    <property type="entry name" value="ANK_REPEAT"/>
    <property type="match status" value="4"/>
</dbReference>
<gene>
    <name evidence="5" type="ORF">Ciccas_006064</name>
</gene>
<dbReference type="SUPFAM" id="SSF48403">
    <property type="entry name" value="Ankyrin repeat"/>
    <property type="match status" value="1"/>
</dbReference>
<dbReference type="PANTHER" id="PTHR24173">
    <property type="entry name" value="ANKYRIN REPEAT CONTAINING"/>
    <property type="match status" value="1"/>
</dbReference>
<evidence type="ECO:0000313" key="5">
    <source>
        <dbReference type="EMBL" id="KAL3315310.1"/>
    </source>
</evidence>
<feature type="repeat" description="ANK" evidence="3">
    <location>
        <begin position="335"/>
        <end position="367"/>
    </location>
</feature>
<keyword evidence="1" id="KW-0677">Repeat</keyword>
<dbReference type="Pfam" id="PF12796">
    <property type="entry name" value="Ank_2"/>
    <property type="match status" value="3"/>
</dbReference>
<dbReference type="InterPro" id="IPR011029">
    <property type="entry name" value="DEATH-like_dom_sf"/>
</dbReference>
<name>A0ABD2Q6Z4_9PLAT</name>
<dbReference type="PROSITE" id="PS50017">
    <property type="entry name" value="DEATH_DOMAIN"/>
    <property type="match status" value="1"/>
</dbReference>